<keyword evidence="1 3" id="KW-0378">Hydrolase</keyword>
<name>A0ABT6TEP2_9BACL</name>
<dbReference type="RefSeq" id="WP_282908174.1">
    <property type="nucleotide sequence ID" value="NZ_JAGRPV010000001.1"/>
</dbReference>
<dbReference type="InterPro" id="IPR017853">
    <property type="entry name" value="GH"/>
</dbReference>
<evidence type="ECO:0000256" key="3">
    <source>
        <dbReference type="RuleBase" id="RU000489"/>
    </source>
</evidence>
<dbReference type="InterPro" id="IPR001223">
    <property type="entry name" value="Glyco_hydro18_cat"/>
</dbReference>
<comment type="similarity">
    <text evidence="4">Belongs to the glycosyl hydrolase 18 family.</text>
</comment>
<dbReference type="GO" id="GO:0016787">
    <property type="term" value="F:hydrolase activity"/>
    <property type="evidence" value="ECO:0007669"/>
    <property type="project" value="UniProtKB-KW"/>
</dbReference>
<feature type="domain" description="SLH" evidence="5">
    <location>
        <begin position="101"/>
        <end position="164"/>
    </location>
</feature>
<evidence type="ECO:0000256" key="4">
    <source>
        <dbReference type="RuleBase" id="RU004453"/>
    </source>
</evidence>
<proteinExistence type="inferred from homology"/>
<dbReference type="InterPro" id="IPR011583">
    <property type="entry name" value="Chitinase_II/V-like_cat"/>
</dbReference>
<dbReference type="SUPFAM" id="SSF51445">
    <property type="entry name" value="(Trans)glycosidases"/>
    <property type="match status" value="1"/>
</dbReference>
<dbReference type="PROSITE" id="PS51272">
    <property type="entry name" value="SLH"/>
    <property type="match status" value="3"/>
</dbReference>
<gene>
    <name evidence="7" type="ORF">KB449_09645</name>
</gene>
<evidence type="ECO:0000313" key="8">
    <source>
        <dbReference type="Proteomes" id="UP001161691"/>
    </source>
</evidence>
<dbReference type="InterPro" id="IPR001119">
    <property type="entry name" value="SLH_dom"/>
</dbReference>
<feature type="domain" description="SLH" evidence="5">
    <location>
        <begin position="166"/>
        <end position="229"/>
    </location>
</feature>
<evidence type="ECO:0000259" key="6">
    <source>
        <dbReference type="PROSITE" id="PS51910"/>
    </source>
</evidence>
<dbReference type="Proteomes" id="UP001161691">
    <property type="component" value="Unassembled WGS sequence"/>
</dbReference>
<dbReference type="Gene3D" id="3.20.20.80">
    <property type="entry name" value="Glycosidases"/>
    <property type="match status" value="1"/>
</dbReference>
<protein>
    <submittedName>
        <fullName evidence="7">Glycosyl hydrolase family 18 protein</fullName>
    </submittedName>
</protein>
<keyword evidence="2 3" id="KW-0326">Glycosidase</keyword>
<organism evidence="7 8">
    <name type="scientific">Cohnella hashimotonis</name>
    <dbReference type="NCBI Taxonomy" id="2826895"/>
    <lineage>
        <taxon>Bacteria</taxon>
        <taxon>Bacillati</taxon>
        <taxon>Bacillota</taxon>
        <taxon>Bacilli</taxon>
        <taxon>Bacillales</taxon>
        <taxon>Paenibacillaceae</taxon>
        <taxon>Cohnella</taxon>
    </lineage>
</organism>
<dbReference type="InterPro" id="IPR029070">
    <property type="entry name" value="Chitinase_insertion_sf"/>
</dbReference>
<dbReference type="PROSITE" id="PS51910">
    <property type="entry name" value="GH18_2"/>
    <property type="match status" value="1"/>
</dbReference>
<dbReference type="Pfam" id="PF00395">
    <property type="entry name" value="SLH"/>
    <property type="match status" value="3"/>
</dbReference>
<dbReference type="EMBL" id="JAGRPV010000001">
    <property type="protein sequence ID" value="MDI4645224.1"/>
    <property type="molecule type" value="Genomic_DNA"/>
</dbReference>
<comment type="caution">
    <text evidence="7">The sequence shown here is derived from an EMBL/GenBank/DDBJ whole genome shotgun (WGS) entry which is preliminary data.</text>
</comment>
<feature type="domain" description="GH18" evidence="6">
    <location>
        <begin position="236"/>
        <end position="542"/>
    </location>
</feature>
<evidence type="ECO:0000256" key="2">
    <source>
        <dbReference type="ARBA" id="ARBA00023295"/>
    </source>
</evidence>
<feature type="domain" description="SLH" evidence="5">
    <location>
        <begin position="40"/>
        <end position="100"/>
    </location>
</feature>
<evidence type="ECO:0000313" key="7">
    <source>
        <dbReference type="EMBL" id="MDI4645224.1"/>
    </source>
</evidence>
<dbReference type="PROSITE" id="PS01095">
    <property type="entry name" value="GH18_1"/>
    <property type="match status" value="1"/>
</dbReference>
<sequence>MVSKWSAAARKASAVAALAGVLGGWASVAWITPSAAAASGTALPFDDVRDNYAAQAISNMAALHIVTGTAARLFEPDKPVTRAEFMTMLDRLLGIEPVESAIASFSDVPRTAWFYRWVQPAIQLGWAKGTSVSSFEPNRTVTREEAAVLIARALKQPLDANVASSVRIYRDQALIRRWTLPAIDRMRQLGIMSGNEDGRFRPDSPMTRQEAAVLLDRIWTYPGWSAEIQAAPNNPIQLGWQYGQSTAQYEKEVLASGINTLSPRAFFLDKNGSVSDYTDASLIAWAHAKGKRVWAMVGNRSDQAATHAMLSDAGRRSAFAMQLVSLVRQYGIDGLNIDFENMAPEDNKTFTAFITELNEALDRISAVLSVDVSPDLGTDWTEVFDYAALGKAADHIVLMGYDEHWGGGAAGSVSSLPWLNQSLTTLLKQVPAARVILALPLFNRDWHTEAGATGSEEISLVQQNERVTVMRAKVKWEETTGQYYAAYGTASSLHRIWLEDGRSLSLKLGLGQAYGLAGYAFWYMGGESKDVWTSMANARRFASYLFD</sequence>
<accession>A0ABT6TEP2</accession>
<evidence type="ECO:0000259" key="5">
    <source>
        <dbReference type="PROSITE" id="PS51272"/>
    </source>
</evidence>
<dbReference type="InterPro" id="IPR001579">
    <property type="entry name" value="Glyco_hydro_18_chit_AS"/>
</dbReference>
<dbReference type="Pfam" id="PF00704">
    <property type="entry name" value="Glyco_hydro_18"/>
    <property type="match status" value="1"/>
</dbReference>
<dbReference type="PANTHER" id="PTHR46066:SF2">
    <property type="entry name" value="CHITINASE DOMAIN-CONTAINING PROTEIN 1"/>
    <property type="match status" value="1"/>
</dbReference>
<keyword evidence="8" id="KW-1185">Reference proteome</keyword>
<evidence type="ECO:0000256" key="1">
    <source>
        <dbReference type="ARBA" id="ARBA00022801"/>
    </source>
</evidence>
<reference evidence="7" key="1">
    <citation type="submission" date="2023-04" db="EMBL/GenBank/DDBJ databases">
        <title>Comparative genomic analysis of Cohnella hashimotonis sp. nov., isolated from the International Space Station.</title>
        <authorList>
            <person name="Venkateswaran K."/>
            <person name="Simpson A."/>
        </authorList>
    </citation>
    <scope>NUCLEOTIDE SEQUENCE</scope>
    <source>
        <strain evidence="7">F6_2S_P_1</strain>
    </source>
</reference>
<dbReference type="PANTHER" id="PTHR46066">
    <property type="entry name" value="CHITINASE DOMAIN-CONTAINING PROTEIN 1 FAMILY MEMBER"/>
    <property type="match status" value="1"/>
</dbReference>
<dbReference type="SMART" id="SM00636">
    <property type="entry name" value="Glyco_18"/>
    <property type="match status" value="1"/>
</dbReference>
<dbReference type="Gene3D" id="3.10.50.10">
    <property type="match status" value="1"/>
</dbReference>